<dbReference type="EMBL" id="CP011125">
    <property type="protein sequence ID" value="AKF05622.1"/>
    <property type="molecule type" value="Genomic_DNA"/>
</dbReference>
<feature type="region of interest" description="Disordered" evidence="1">
    <location>
        <begin position="325"/>
        <end position="354"/>
    </location>
</feature>
<dbReference type="SMART" id="SM00327">
    <property type="entry name" value="VWA"/>
    <property type="match status" value="1"/>
</dbReference>
<proteinExistence type="predicted"/>
<keyword evidence="4" id="KW-1185">Reference proteome</keyword>
<sequence>MIVAVLARMMRAVSKRFIQHRSWFVLAIAAAVVGCGGLRVAMVDSAYQRPSNVAVYFTVDTAGGDPVGGLQATDFRIYEDGQLVSPTESEQTIVNPEVAAEHYTLLLVDMSGSVVESDQVPALQQAATEFTAQLEGHQKVAVYAFDGAEDLYAIADFTSGGGAQGAIGRLGSFRPRDPSTNLHGAVVQGIAVLDAELARSRVPLRFGTIVVFTDGSDRAARITRNEMGRAIDASPYDIFAIGVGSEIDEGTLGAVGRDGYVLVEDTAAVTQAFQQIGAHILAMTQRFYLLSYCSPARAGTHEVTVEAVTPDARGSLTYEFDATGFGPDCNPSRPPPFAIGNARNTRTRPRAERGARIEVRATAQ</sequence>
<dbReference type="Gene3D" id="3.40.50.410">
    <property type="entry name" value="von Willebrand factor, type A domain"/>
    <property type="match status" value="1"/>
</dbReference>
<evidence type="ECO:0000313" key="3">
    <source>
        <dbReference type="EMBL" id="AKF05622.1"/>
    </source>
</evidence>
<protein>
    <recommendedName>
        <fullName evidence="2">VWFA domain-containing protein</fullName>
    </recommendedName>
</protein>
<evidence type="ECO:0000259" key="2">
    <source>
        <dbReference type="PROSITE" id="PS50234"/>
    </source>
</evidence>
<gene>
    <name evidence="3" type="ORF">DB32_002771</name>
</gene>
<dbReference type="PROSITE" id="PS50234">
    <property type="entry name" value="VWFA"/>
    <property type="match status" value="1"/>
</dbReference>
<name>A0A0F6YHZ7_9BACT</name>
<evidence type="ECO:0000256" key="1">
    <source>
        <dbReference type="SAM" id="MobiDB-lite"/>
    </source>
</evidence>
<dbReference type="Proteomes" id="UP000034883">
    <property type="component" value="Chromosome"/>
</dbReference>
<dbReference type="OrthoDB" id="926325at2"/>
<dbReference type="STRING" id="927083.DB32_002771"/>
<dbReference type="InterPro" id="IPR036465">
    <property type="entry name" value="vWFA_dom_sf"/>
</dbReference>
<feature type="domain" description="VWFA" evidence="2">
    <location>
        <begin position="103"/>
        <end position="280"/>
    </location>
</feature>
<dbReference type="CDD" id="cd00198">
    <property type="entry name" value="vWFA"/>
    <property type="match status" value="1"/>
</dbReference>
<evidence type="ECO:0000313" key="4">
    <source>
        <dbReference type="Proteomes" id="UP000034883"/>
    </source>
</evidence>
<dbReference type="InterPro" id="IPR002035">
    <property type="entry name" value="VWF_A"/>
</dbReference>
<reference evidence="3 4" key="1">
    <citation type="submission" date="2015-03" db="EMBL/GenBank/DDBJ databases">
        <title>Genome assembly of Sandaracinus amylolyticus DSM 53668.</title>
        <authorList>
            <person name="Sharma G."/>
            <person name="Subramanian S."/>
        </authorList>
    </citation>
    <scope>NUCLEOTIDE SEQUENCE [LARGE SCALE GENOMIC DNA]</scope>
    <source>
        <strain evidence="3 4">DSM 53668</strain>
    </source>
</reference>
<organism evidence="3 4">
    <name type="scientific">Sandaracinus amylolyticus</name>
    <dbReference type="NCBI Taxonomy" id="927083"/>
    <lineage>
        <taxon>Bacteria</taxon>
        <taxon>Pseudomonadati</taxon>
        <taxon>Myxococcota</taxon>
        <taxon>Polyangia</taxon>
        <taxon>Polyangiales</taxon>
        <taxon>Sandaracinaceae</taxon>
        <taxon>Sandaracinus</taxon>
    </lineage>
</organism>
<accession>A0A0F6YHZ7</accession>
<dbReference type="SUPFAM" id="SSF53300">
    <property type="entry name" value="vWA-like"/>
    <property type="match status" value="1"/>
</dbReference>
<dbReference type="KEGG" id="samy:DB32_002771"/>
<dbReference type="AlphaFoldDB" id="A0A0F6YHZ7"/>